<dbReference type="Proteomes" id="UP001364156">
    <property type="component" value="Chromosome"/>
</dbReference>
<dbReference type="Gene3D" id="3.40.190.10">
    <property type="entry name" value="Periplasmic binding protein-like II"/>
    <property type="match status" value="1"/>
</dbReference>
<evidence type="ECO:0000313" key="3">
    <source>
        <dbReference type="EMBL" id="WWR45838.1"/>
    </source>
</evidence>
<dbReference type="SUPFAM" id="SSF53850">
    <property type="entry name" value="Periplasmic binding protein-like II"/>
    <property type="match status" value="1"/>
</dbReference>
<proteinExistence type="predicted"/>
<dbReference type="RefSeq" id="WP_338548747.1">
    <property type="nucleotide sequence ID" value="NZ_CP146069.1"/>
</dbReference>
<dbReference type="EMBL" id="CP146069">
    <property type="protein sequence ID" value="WWR45838.1"/>
    <property type="molecule type" value="Genomic_DNA"/>
</dbReference>
<dbReference type="Pfam" id="PF04069">
    <property type="entry name" value="OpuAC"/>
    <property type="match status" value="1"/>
</dbReference>
<organism evidence="3 4">
    <name type="scientific">Roseovarius phycicola</name>
    <dbReference type="NCBI Taxonomy" id="3080976"/>
    <lineage>
        <taxon>Bacteria</taxon>
        <taxon>Pseudomonadati</taxon>
        <taxon>Pseudomonadota</taxon>
        <taxon>Alphaproteobacteria</taxon>
        <taxon>Rhodobacterales</taxon>
        <taxon>Roseobacteraceae</taxon>
        <taxon>Roseovarius</taxon>
    </lineage>
</organism>
<keyword evidence="1" id="KW-0732">Signal</keyword>
<reference evidence="3 4" key="1">
    <citation type="submission" date="2023-10" db="EMBL/GenBank/DDBJ databases">
        <title>Roseovarius strain S88 nov., isolated from a marine algae.</title>
        <authorList>
            <person name="Lee M.W."/>
            <person name="Lee J.K."/>
            <person name="Kim J.M."/>
            <person name="Choi D.G."/>
            <person name="Baek J.H."/>
            <person name="Bayburt H."/>
            <person name="Jung J.J."/>
            <person name="Han D.M."/>
            <person name="Jeon C.O."/>
        </authorList>
    </citation>
    <scope>NUCLEOTIDE SEQUENCE [LARGE SCALE GENOMIC DNA]</scope>
    <source>
        <strain evidence="3 4">S88</strain>
    </source>
</reference>
<sequence length="314" mass="33907">MKAKSLISAAVMALAGSGMALADSSDPIKIPINEWTGQHISAHITGTLFKKAGYEVEYVTAGAVPQFAAIAQGDLHLQPEVWTNNVGDIYPKAVESGDIVVLGQLGLQPQEGWIFPPYMKEKCPGLPSYDALYECAEAFAAADTFPKGRLITYPADWGTRSKDVVGMIELPFEPVAGGSEGAMIAEAKSAVATGDPILMMFWQPHWLFADMDMEWVAWDAADGECVEESGQERGKACGFQQATIDKIANKNFASDYPGANAIFEAMSLDNSVQNALMLEIDQKGRPLEEVVAEWVDANEATWKPWVDAGLAAKQ</sequence>
<name>A0ABZ2HF35_9RHOB</name>
<dbReference type="InterPro" id="IPR007210">
    <property type="entry name" value="ABC_Gly_betaine_transp_sub-bd"/>
</dbReference>
<feature type="chain" id="PRO_5046370829" evidence="1">
    <location>
        <begin position="23"/>
        <end position="314"/>
    </location>
</feature>
<protein>
    <submittedName>
        <fullName evidence="3">ABC transporter substrate-binding protein</fullName>
    </submittedName>
</protein>
<evidence type="ECO:0000313" key="4">
    <source>
        <dbReference type="Proteomes" id="UP001364156"/>
    </source>
</evidence>
<evidence type="ECO:0000256" key="1">
    <source>
        <dbReference type="SAM" id="SignalP"/>
    </source>
</evidence>
<accession>A0ABZ2HF35</accession>
<feature type="domain" description="ABC-type glycine betaine transport system substrate-binding" evidence="2">
    <location>
        <begin position="26"/>
        <end position="296"/>
    </location>
</feature>
<dbReference type="Gene3D" id="3.40.190.100">
    <property type="entry name" value="Glycine betaine-binding periplasmic protein, domain 2"/>
    <property type="match status" value="1"/>
</dbReference>
<keyword evidence="4" id="KW-1185">Reference proteome</keyword>
<gene>
    <name evidence="3" type="ORF">RZ517_13760</name>
</gene>
<evidence type="ECO:0000259" key="2">
    <source>
        <dbReference type="Pfam" id="PF04069"/>
    </source>
</evidence>
<feature type="signal peptide" evidence="1">
    <location>
        <begin position="1"/>
        <end position="22"/>
    </location>
</feature>
<dbReference type="CDD" id="cd13643">
    <property type="entry name" value="PBP2_BCP_2"/>
    <property type="match status" value="1"/>
</dbReference>